<comment type="caution">
    <text evidence="5">The sequence shown here is derived from an EMBL/GenBank/DDBJ whole genome shotgun (WGS) entry which is preliminary data.</text>
</comment>
<accession>A0ABU0FDS4</accession>
<sequence>MRNNRRALRVGLAFSALLLASSAVRADDYVDKAKTYIASITKAGAGWTGPTTGPAAQGHRLVVFVNYDQRNSGGRAVGEFAGEAAKIMGWDYRVLDGQGTVSGQTTAMNQAIALKPDGIILGSVDALEHNPEITQAVNQGIKVVSWHSGTTAGKLAGSPIFTNVTTDPTEVARAAGLYAVADSNGTAQVVLFTDSAYQICVIKTNAEKAAVEGCKTCKVLAVEDTPLGEASTRMPQLTATLVAKYGDKWTHSIGINDLYFDYMAPSLQAAGLDGAGKPRNISAGDGSESAFQRIQSNQFQMGTVAEPLRLHGFQVVDELNRAFAGAPPSGYQAPVHLFTPENVGSDRGPGGIYDPANGYEQVYRKIWGKTAG</sequence>
<keyword evidence="6" id="KW-1185">Reference proteome</keyword>
<dbReference type="Pfam" id="PF13407">
    <property type="entry name" value="Peripla_BP_4"/>
    <property type="match status" value="1"/>
</dbReference>
<evidence type="ECO:0000313" key="5">
    <source>
        <dbReference type="EMBL" id="MDQ0392740.1"/>
    </source>
</evidence>
<feature type="chain" id="PRO_5045095130" evidence="3">
    <location>
        <begin position="27"/>
        <end position="372"/>
    </location>
</feature>
<dbReference type="RefSeq" id="WP_307427073.1">
    <property type="nucleotide sequence ID" value="NZ_JAUSVK010000001.1"/>
</dbReference>
<organism evidence="5 6">
    <name type="scientific">Labrys monachus</name>
    <dbReference type="NCBI Taxonomy" id="217067"/>
    <lineage>
        <taxon>Bacteria</taxon>
        <taxon>Pseudomonadati</taxon>
        <taxon>Pseudomonadota</taxon>
        <taxon>Alphaproteobacteria</taxon>
        <taxon>Hyphomicrobiales</taxon>
        <taxon>Xanthobacteraceae</taxon>
        <taxon>Labrys</taxon>
    </lineage>
</organism>
<name>A0ABU0FDS4_9HYPH</name>
<evidence type="ECO:0000313" key="6">
    <source>
        <dbReference type="Proteomes" id="UP001237448"/>
    </source>
</evidence>
<gene>
    <name evidence="5" type="ORF">J3R73_002532</name>
</gene>
<dbReference type="SUPFAM" id="SSF53822">
    <property type="entry name" value="Periplasmic binding protein-like I"/>
    <property type="match status" value="1"/>
</dbReference>
<evidence type="ECO:0000259" key="4">
    <source>
        <dbReference type="Pfam" id="PF13407"/>
    </source>
</evidence>
<feature type="signal peptide" evidence="3">
    <location>
        <begin position="1"/>
        <end position="26"/>
    </location>
</feature>
<evidence type="ECO:0000256" key="3">
    <source>
        <dbReference type="SAM" id="SignalP"/>
    </source>
</evidence>
<dbReference type="InterPro" id="IPR025997">
    <property type="entry name" value="SBP_2_dom"/>
</dbReference>
<dbReference type="PANTHER" id="PTHR30036:SF7">
    <property type="entry name" value="ABC TRANSPORTER PERIPLASMIC-BINDING PROTEIN YPHF"/>
    <property type="match status" value="1"/>
</dbReference>
<dbReference type="Proteomes" id="UP001237448">
    <property type="component" value="Unassembled WGS sequence"/>
</dbReference>
<proteinExistence type="inferred from homology"/>
<dbReference type="EMBL" id="JAUSVK010000001">
    <property type="protein sequence ID" value="MDQ0392740.1"/>
    <property type="molecule type" value="Genomic_DNA"/>
</dbReference>
<comment type="subcellular location">
    <subcellularLocation>
        <location evidence="1">Periplasm</location>
    </subcellularLocation>
</comment>
<evidence type="ECO:0000256" key="2">
    <source>
        <dbReference type="ARBA" id="ARBA00007639"/>
    </source>
</evidence>
<dbReference type="InterPro" id="IPR050555">
    <property type="entry name" value="Bact_Solute-Bind_Prot2"/>
</dbReference>
<keyword evidence="3" id="KW-0732">Signal</keyword>
<dbReference type="PANTHER" id="PTHR30036">
    <property type="entry name" value="D-XYLOSE-BINDING PERIPLASMIC PROTEIN"/>
    <property type="match status" value="1"/>
</dbReference>
<feature type="domain" description="Periplasmic binding protein" evidence="4">
    <location>
        <begin position="62"/>
        <end position="324"/>
    </location>
</feature>
<comment type="similarity">
    <text evidence="2">Belongs to the bacterial solute-binding protein 2 family.</text>
</comment>
<evidence type="ECO:0000256" key="1">
    <source>
        <dbReference type="ARBA" id="ARBA00004418"/>
    </source>
</evidence>
<dbReference type="Gene3D" id="3.40.50.2300">
    <property type="match status" value="2"/>
</dbReference>
<dbReference type="InterPro" id="IPR028082">
    <property type="entry name" value="Peripla_BP_I"/>
</dbReference>
<protein>
    <submittedName>
        <fullName evidence="5">Ribose transport system substrate-binding protein</fullName>
    </submittedName>
</protein>
<reference evidence="5 6" key="1">
    <citation type="submission" date="2023-07" db="EMBL/GenBank/DDBJ databases">
        <title>Genomic Encyclopedia of Type Strains, Phase IV (KMG-IV): sequencing the most valuable type-strain genomes for metagenomic binning, comparative biology and taxonomic classification.</title>
        <authorList>
            <person name="Goeker M."/>
        </authorList>
    </citation>
    <scope>NUCLEOTIDE SEQUENCE [LARGE SCALE GENOMIC DNA]</scope>
    <source>
        <strain evidence="5 6">DSM 5896</strain>
    </source>
</reference>